<dbReference type="AlphaFoldDB" id="A0A401TPE0"/>
<dbReference type="Pfam" id="PF00057">
    <property type="entry name" value="Ldl_recept_a"/>
    <property type="match status" value="1"/>
</dbReference>
<evidence type="ECO:0000256" key="2">
    <source>
        <dbReference type="PROSITE-ProRule" id="PRU00124"/>
    </source>
</evidence>
<dbReference type="InterPro" id="IPR002172">
    <property type="entry name" value="LDrepeatLR_classA_rpt"/>
</dbReference>
<dbReference type="CDD" id="cd00112">
    <property type="entry name" value="LDLa"/>
    <property type="match status" value="1"/>
</dbReference>
<organism evidence="3 4">
    <name type="scientific">Chiloscyllium punctatum</name>
    <name type="common">Brownbanded bambooshark</name>
    <name type="synonym">Hemiscyllium punctatum</name>
    <dbReference type="NCBI Taxonomy" id="137246"/>
    <lineage>
        <taxon>Eukaryota</taxon>
        <taxon>Metazoa</taxon>
        <taxon>Chordata</taxon>
        <taxon>Craniata</taxon>
        <taxon>Vertebrata</taxon>
        <taxon>Chondrichthyes</taxon>
        <taxon>Elasmobranchii</taxon>
        <taxon>Galeomorphii</taxon>
        <taxon>Galeoidea</taxon>
        <taxon>Orectolobiformes</taxon>
        <taxon>Hemiscylliidae</taxon>
        <taxon>Chiloscyllium</taxon>
    </lineage>
</organism>
<dbReference type="Gene3D" id="4.10.400.10">
    <property type="entry name" value="Low-density Lipoprotein Receptor"/>
    <property type="match status" value="1"/>
</dbReference>
<dbReference type="SMART" id="SM00192">
    <property type="entry name" value="LDLa"/>
    <property type="match status" value="1"/>
</dbReference>
<dbReference type="PROSITE" id="PS50068">
    <property type="entry name" value="LDLRA_2"/>
    <property type="match status" value="1"/>
</dbReference>
<keyword evidence="1 2" id="KW-1015">Disulfide bond</keyword>
<gene>
    <name evidence="3" type="ORF">chiPu_0028719</name>
</gene>
<keyword evidence="4" id="KW-1185">Reference proteome</keyword>
<proteinExistence type="predicted"/>
<evidence type="ECO:0000256" key="1">
    <source>
        <dbReference type="ARBA" id="ARBA00023157"/>
    </source>
</evidence>
<evidence type="ECO:0000313" key="4">
    <source>
        <dbReference type="Proteomes" id="UP000287033"/>
    </source>
</evidence>
<reference evidence="3 4" key="1">
    <citation type="journal article" date="2018" name="Nat. Ecol. Evol.">
        <title>Shark genomes provide insights into elasmobranch evolution and the origin of vertebrates.</title>
        <authorList>
            <person name="Hara Y"/>
            <person name="Yamaguchi K"/>
            <person name="Onimaru K"/>
            <person name="Kadota M"/>
            <person name="Koyanagi M"/>
            <person name="Keeley SD"/>
            <person name="Tatsumi K"/>
            <person name="Tanaka K"/>
            <person name="Motone F"/>
            <person name="Kageyama Y"/>
            <person name="Nozu R"/>
            <person name="Adachi N"/>
            <person name="Nishimura O"/>
            <person name="Nakagawa R"/>
            <person name="Tanegashima C"/>
            <person name="Kiyatake I"/>
            <person name="Matsumoto R"/>
            <person name="Murakumo K"/>
            <person name="Nishida K"/>
            <person name="Terakita A"/>
            <person name="Kuratani S"/>
            <person name="Sato K"/>
            <person name="Hyodo S Kuraku.S."/>
        </authorList>
    </citation>
    <scope>NUCLEOTIDE SEQUENCE [LARGE SCALE GENOMIC DNA]</scope>
</reference>
<feature type="disulfide bond" evidence="2">
    <location>
        <begin position="10"/>
        <end position="28"/>
    </location>
</feature>
<dbReference type="Proteomes" id="UP000287033">
    <property type="component" value="Unassembled WGS sequence"/>
</dbReference>
<dbReference type="PROSITE" id="PS01209">
    <property type="entry name" value="LDLRA_1"/>
    <property type="match status" value="1"/>
</dbReference>
<accession>A0A401TPE0</accession>
<dbReference type="OrthoDB" id="9990982at2759"/>
<sequence>RECNDSFFLCKNGLCINETFLCDNSNDCEDGSDELNCFVNECLVKELSGCSQECEDLKIGFKVRTRGGSG</sequence>
<dbReference type="SUPFAM" id="SSF57424">
    <property type="entry name" value="LDL receptor-like module"/>
    <property type="match status" value="1"/>
</dbReference>
<feature type="disulfide bond" evidence="2">
    <location>
        <begin position="22"/>
        <end position="37"/>
    </location>
</feature>
<feature type="disulfide bond" evidence="2">
    <location>
        <begin position="3"/>
        <end position="15"/>
    </location>
</feature>
<protein>
    <submittedName>
        <fullName evidence="3">Uncharacterized protein</fullName>
    </submittedName>
</protein>
<comment type="caution">
    <text evidence="3">The sequence shown here is derived from an EMBL/GenBank/DDBJ whole genome shotgun (WGS) entry which is preliminary data.</text>
</comment>
<dbReference type="InterPro" id="IPR036055">
    <property type="entry name" value="LDL_receptor-like_sf"/>
</dbReference>
<feature type="non-terminal residue" evidence="3">
    <location>
        <position position="1"/>
    </location>
</feature>
<name>A0A401TPE0_CHIPU</name>
<dbReference type="EMBL" id="BEZZ01138313">
    <property type="protein sequence ID" value="GCC44489.1"/>
    <property type="molecule type" value="Genomic_DNA"/>
</dbReference>
<evidence type="ECO:0000313" key="3">
    <source>
        <dbReference type="EMBL" id="GCC44489.1"/>
    </source>
</evidence>
<dbReference type="InterPro" id="IPR023415">
    <property type="entry name" value="LDLR_class-A_CS"/>
</dbReference>
<dbReference type="FunFam" id="4.10.400.10:FF:000073">
    <property type="entry name" value="Low-density lipoprotein receptor-related protein 1B"/>
    <property type="match status" value="1"/>
</dbReference>
<dbReference type="STRING" id="137246.A0A401TPE0"/>